<dbReference type="PROSITE" id="PS01117">
    <property type="entry name" value="HTH_MARR_1"/>
    <property type="match status" value="1"/>
</dbReference>
<protein>
    <submittedName>
        <fullName evidence="6">MarR family winged helix-turn-helix transcriptional regulator</fullName>
    </submittedName>
</protein>
<evidence type="ECO:0000313" key="6">
    <source>
        <dbReference type="EMBL" id="MFB0835763.1"/>
    </source>
</evidence>
<feature type="domain" description="HTH marR-type" evidence="5">
    <location>
        <begin position="11"/>
        <end position="190"/>
    </location>
</feature>
<evidence type="ECO:0000256" key="2">
    <source>
        <dbReference type="ARBA" id="ARBA00023125"/>
    </source>
</evidence>
<dbReference type="RefSeq" id="WP_373972940.1">
    <property type="nucleotide sequence ID" value="NZ_JBHDLJ010000014.1"/>
</dbReference>
<dbReference type="PANTHER" id="PTHR33164">
    <property type="entry name" value="TRANSCRIPTIONAL REGULATOR, MARR FAMILY"/>
    <property type="match status" value="1"/>
</dbReference>
<dbReference type="SUPFAM" id="SSF46785">
    <property type="entry name" value="Winged helix' DNA-binding domain"/>
    <property type="match status" value="1"/>
</dbReference>
<dbReference type="Pfam" id="PF01047">
    <property type="entry name" value="MarR"/>
    <property type="match status" value="1"/>
</dbReference>
<organism evidence="6 7">
    <name type="scientific">Arthrobacter halodurans</name>
    <dbReference type="NCBI Taxonomy" id="516699"/>
    <lineage>
        <taxon>Bacteria</taxon>
        <taxon>Bacillati</taxon>
        <taxon>Actinomycetota</taxon>
        <taxon>Actinomycetes</taxon>
        <taxon>Micrococcales</taxon>
        <taxon>Micrococcaceae</taxon>
        <taxon>Arthrobacter</taxon>
    </lineage>
</organism>
<dbReference type="SMART" id="SM00347">
    <property type="entry name" value="HTH_MARR"/>
    <property type="match status" value="1"/>
</dbReference>
<dbReference type="EMBL" id="JBHDLJ010000014">
    <property type="protein sequence ID" value="MFB0835763.1"/>
    <property type="molecule type" value="Genomic_DNA"/>
</dbReference>
<dbReference type="InterPro" id="IPR039422">
    <property type="entry name" value="MarR/SlyA-like"/>
</dbReference>
<proteinExistence type="predicted"/>
<reference evidence="6 7" key="1">
    <citation type="submission" date="2024-09" db="EMBL/GenBank/DDBJ databases">
        <authorList>
            <person name="Salinas-Garcia M.A."/>
            <person name="Prieme A."/>
        </authorList>
    </citation>
    <scope>NUCLEOTIDE SEQUENCE [LARGE SCALE GENOMIC DNA]</scope>
    <source>
        <strain evidence="6 7">DSM 21081</strain>
    </source>
</reference>
<gene>
    <name evidence="6" type="ORF">ACETWP_14320</name>
</gene>
<sequence>MPSPDAAIPDPQDLADQFHATFRRLRRLWTEQLAPFGITPHQWRALGMLAGRHAQGGERRDPPACGAAPEAAGSTERAGTAARAGNADPGGNSDRAGGGTPLRLSELAERLRIAPRSATEVVDQLEARGLVARAPDPRDRRATLVSLTAEGRALTERVGAVRGEQSDFFFARLAPKDRGELGRLLGILAEEGGEEHGGAGGD</sequence>
<evidence type="ECO:0000256" key="3">
    <source>
        <dbReference type="ARBA" id="ARBA00023163"/>
    </source>
</evidence>
<dbReference type="PROSITE" id="PS50995">
    <property type="entry name" value="HTH_MARR_2"/>
    <property type="match status" value="1"/>
</dbReference>
<dbReference type="InterPro" id="IPR023187">
    <property type="entry name" value="Tscrpt_reg_MarR-type_CS"/>
</dbReference>
<dbReference type="InterPro" id="IPR036388">
    <property type="entry name" value="WH-like_DNA-bd_sf"/>
</dbReference>
<dbReference type="PRINTS" id="PR00598">
    <property type="entry name" value="HTHMARR"/>
</dbReference>
<dbReference type="PANTHER" id="PTHR33164:SF57">
    <property type="entry name" value="MARR-FAMILY TRANSCRIPTIONAL REGULATOR"/>
    <property type="match status" value="1"/>
</dbReference>
<evidence type="ECO:0000256" key="4">
    <source>
        <dbReference type="SAM" id="MobiDB-lite"/>
    </source>
</evidence>
<keyword evidence="2" id="KW-0238">DNA-binding</keyword>
<comment type="caution">
    <text evidence="6">The sequence shown here is derived from an EMBL/GenBank/DDBJ whole genome shotgun (WGS) entry which is preliminary data.</text>
</comment>
<evidence type="ECO:0000259" key="5">
    <source>
        <dbReference type="PROSITE" id="PS50995"/>
    </source>
</evidence>
<keyword evidence="1" id="KW-0805">Transcription regulation</keyword>
<dbReference type="Proteomes" id="UP001575652">
    <property type="component" value="Unassembled WGS sequence"/>
</dbReference>
<evidence type="ECO:0000256" key="1">
    <source>
        <dbReference type="ARBA" id="ARBA00023015"/>
    </source>
</evidence>
<feature type="compositionally biased region" description="Low complexity" evidence="4">
    <location>
        <begin position="63"/>
        <end position="73"/>
    </location>
</feature>
<dbReference type="InterPro" id="IPR000835">
    <property type="entry name" value="HTH_MarR-typ"/>
</dbReference>
<keyword evidence="7" id="KW-1185">Reference proteome</keyword>
<dbReference type="Gene3D" id="1.10.10.10">
    <property type="entry name" value="Winged helix-like DNA-binding domain superfamily/Winged helix DNA-binding domain"/>
    <property type="match status" value="1"/>
</dbReference>
<keyword evidence="3" id="KW-0804">Transcription</keyword>
<evidence type="ECO:0000313" key="7">
    <source>
        <dbReference type="Proteomes" id="UP001575652"/>
    </source>
</evidence>
<feature type="region of interest" description="Disordered" evidence="4">
    <location>
        <begin position="49"/>
        <end position="102"/>
    </location>
</feature>
<name>A0ABV4UUA0_9MICC</name>
<accession>A0ABV4UUA0</accession>
<dbReference type="InterPro" id="IPR036390">
    <property type="entry name" value="WH_DNA-bd_sf"/>
</dbReference>